<dbReference type="AlphaFoldDB" id="A0A502CJH8"/>
<reference evidence="1 2" key="1">
    <citation type="journal article" date="2019" name="Environ. Microbiol.">
        <title>Species interactions and distinct microbial communities in high Arctic permafrost affected cryosols are associated with the CH4 and CO2 gas fluxes.</title>
        <authorList>
            <person name="Altshuler I."/>
            <person name="Hamel J."/>
            <person name="Turney S."/>
            <person name="Magnuson E."/>
            <person name="Levesque R."/>
            <person name="Greer C."/>
            <person name="Whyte L.G."/>
        </authorList>
    </citation>
    <scope>NUCLEOTIDE SEQUENCE [LARGE SCALE GENOMIC DNA]</scope>
    <source>
        <strain evidence="1 2">S5.1</strain>
    </source>
</reference>
<sequence>MFAVNYDKDNNCLNVVVKGFWKPEDVALLASEVGSKANAARGIRQDFDACVESLEFPVQAMDVANLLTAIMQGAMALTTGRAAVVVGSQLNKLQAERTLVHERVRMFLSSGEAREWLAAPAD</sequence>
<dbReference type="Proteomes" id="UP000318413">
    <property type="component" value="Unassembled WGS sequence"/>
</dbReference>
<comment type="caution">
    <text evidence="1">The sequence shown here is derived from an EMBL/GenBank/DDBJ whole genome shotgun (WGS) entry which is preliminary data.</text>
</comment>
<proteinExistence type="predicted"/>
<protein>
    <recommendedName>
        <fullName evidence="3">STAS/SEC14 domain-containing protein</fullName>
    </recommendedName>
</protein>
<gene>
    <name evidence="1" type="ORF">EAH84_06595</name>
</gene>
<keyword evidence="2" id="KW-1185">Reference proteome</keyword>
<evidence type="ECO:0008006" key="3">
    <source>
        <dbReference type="Google" id="ProtNLM"/>
    </source>
</evidence>
<accession>A0A502CJH8</accession>
<evidence type="ECO:0000313" key="2">
    <source>
        <dbReference type="Proteomes" id="UP000318413"/>
    </source>
</evidence>
<organism evidence="1 2">
    <name type="scientific">Sphingomonas oligophenolica</name>
    <dbReference type="NCBI Taxonomy" id="301154"/>
    <lineage>
        <taxon>Bacteria</taxon>
        <taxon>Pseudomonadati</taxon>
        <taxon>Pseudomonadota</taxon>
        <taxon>Alphaproteobacteria</taxon>
        <taxon>Sphingomonadales</taxon>
        <taxon>Sphingomonadaceae</taxon>
        <taxon>Sphingomonas</taxon>
    </lineage>
</organism>
<name>A0A502CJH8_9SPHN</name>
<dbReference type="EMBL" id="RCZK01000004">
    <property type="protein sequence ID" value="TPG13078.1"/>
    <property type="molecule type" value="Genomic_DNA"/>
</dbReference>
<evidence type="ECO:0000313" key="1">
    <source>
        <dbReference type="EMBL" id="TPG13078.1"/>
    </source>
</evidence>